<gene>
    <name evidence="3" type="ORF">MKW94_029118</name>
</gene>
<comment type="caution">
    <text evidence="3">The sequence shown here is derived from an EMBL/GenBank/DDBJ whole genome shotgun (WGS) entry which is preliminary data.</text>
</comment>
<keyword evidence="4" id="KW-1185">Reference proteome</keyword>
<keyword evidence="1" id="KW-0175">Coiled coil</keyword>
<evidence type="ECO:0000256" key="2">
    <source>
        <dbReference type="SAM" id="MobiDB-lite"/>
    </source>
</evidence>
<dbReference type="InterPro" id="IPR040300">
    <property type="entry name" value="At3g49055-like"/>
</dbReference>
<organism evidence="3 4">
    <name type="scientific">Papaver nudicaule</name>
    <name type="common">Iceland poppy</name>
    <dbReference type="NCBI Taxonomy" id="74823"/>
    <lineage>
        <taxon>Eukaryota</taxon>
        <taxon>Viridiplantae</taxon>
        <taxon>Streptophyta</taxon>
        <taxon>Embryophyta</taxon>
        <taxon>Tracheophyta</taxon>
        <taxon>Spermatophyta</taxon>
        <taxon>Magnoliopsida</taxon>
        <taxon>Ranunculales</taxon>
        <taxon>Papaveraceae</taxon>
        <taxon>Papaveroideae</taxon>
        <taxon>Papaver</taxon>
    </lineage>
</organism>
<reference evidence="3" key="1">
    <citation type="submission" date="2022-03" db="EMBL/GenBank/DDBJ databases">
        <title>A functionally conserved STORR gene fusion in Papaver species that diverged 16.8 million years ago.</title>
        <authorList>
            <person name="Catania T."/>
        </authorList>
    </citation>
    <scope>NUCLEOTIDE SEQUENCE</scope>
    <source>
        <strain evidence="3">S-191538</strain>
    </source>
</reference>
<evidence type="ECO:0000313" key="4">
    <source>
        <dbReference type="Proteomes" id="UP001177140"/>
    </source>
</evidence>
<dbReference type="PANTHER" id="PTHR34937:SF2">
    <property type="entry name" value="OS08G0559800 PROTEIN"/>
    <property type="match status" value="1"/>
</dbReference>
<dbReference type="EMBL" id="JAJJMA010153893">
    <property type="protein sequence ID" value="MCL7035168.1"/>
    <property type="molecule type" value="Genomic_DNA"/>
</dbReference>
<dbReference type="AlphaFoldDB" id="A0AA41SIM8"/>
<accession>A0AA41SIM8</accession>
<feature type="compositionally biased region" description="Low complexity" evidence="2">
    <location>
        <begin position="272"/>
        <end position="287"/>
    </location>
</feature>
<feature type="region of interest" description="Disordered" evidence="2">
    <location>
        <begin position="271"/>
        <end position="299"/>
    </location>
</feature>
<name>A0AA41SIM8_PAPNU</name>
<protein>
    <submittedName>
        <fullName evidence="3">Uncharacterized protein</fullName>
    </submittedName>
</protein>
<feature type="coiled-coil region" evidence="1">
    <location>
        <begin position="311"/>
        <end position="482"/>
    </location>
</feature>
<proteinExistence type="predicted"/>
<dbReference type="PANTHER" id="PTHR34937">
    <property type="entry name" value="OS08G0559800 PROTEIN"/>
    <property type="match status" value="1"/>
</dbReference>
<feature type="coiled-coil region" evidence="1">
    <location>
        <begin position="61"/>
        <end position="165"/>
    </location>
</feature>
<evidence type="ECO:0000256" key="1">
    <source>
        <dbReference type="SAM" id="Coils"/>
    </source>
</evidence>
<evidence type="ECO:0000313" key="3">
    <source>
        <dbReference type="EMBL" id="MCL7035168.1"/>
    </source>
</evidence>
<sequence length="523" mass="60925">MEITHGEQDLFNSHNQSLSDELHLQNQALRIELEVLRVSYDDIRSNFMNFGSNLVLVQQQKEEFVKQNVNLARKLEEISSERDDALREVVRIEMSAREREEELVEQIGKFEGFEERIRELEEEKRMRMDVFSRGWDSIRSVKQFLDRIMERMEEVNTEKIVLQEEEVTVDLSLDDATKGFLAEAMCVDKLVKVAESRFGEYEMKRRKEMKELENSVVSLTEENRDVHSLLRIALVEKESVDKTLSKLRGNDEQKRGTLLQFAQRVRFGFMRSSSTSGGDSEESSGSKTGEKSDSECEEETVSLASTVEKMMKGLRLEISQLKQFLEESRSETERLQSLTEKQAYEIAELTLYIKDLEERETVLSQNVEQLVVEINATEEEMSRWKEACELEVEAAKNAIEERNKEAKTLREELNRTKASLDRSNNKVKLKEELAVAAITAQKAIEKSLRLADSRAAGLHERIEELTKQLEEADSRGERSNKRRKVRHLCWPWKALKINPSRTTRNRHVRRMIPEMESLLHFNI</sequence>
<dbReference type="Proteomes" id="UP001177140">
    <property type="component" value="Unassembled WGS sequence"/>
</dbReference>
<feature type="coiled-coil region" evidence="1">
    <location>
        <begin position="202"/>
        <end position="229"/>
    </location>
</feature>